<sequence>MEKQNPSDNSPSSNDTPPPNPTNNNLHGGEGQIMKTPWQVLEELCSGDSDNESGDSDKKDGGSGGVPSVVAMEIGGDSDSDNNNEGSDSDNKDGSNKCKDDVSNSRGVPVVVAMEMDGNNNKGNGNSTKNEIPLAVAVAVSDGSNNSDQIPVAVPMVVAGGGGSSVAVTLVNEGVQEKKRKALDVRDPPRGKPICPVCSKEFPTWKGVFGHMRAHPNRDYRGFYKPPVFASSSQDQLPNKGDGAKNNSTSVTGTNEVHNSGEKQKGMASSSNQVLDFDLNEPVEEVEIGSFQTAEESVHEEKDVVFDLNEMPSV</sequence>
<dbReference type="PROSITE" id="PS00028">
    <property type="entry name" value="ZINC_FINGER_C2H2_1"/>
    <property type="match status" value="1"/>
</dbReference>
<dbReference type="AlphaFoldDB" id="A0ABD1NKL7"/>
<evidence type="ECO:0000313" key="3">
    <source>
        <dbReference type="EMBL" id="KAL2348687.1"/>
    </source>
</evidence>
<dbReference type="EMBL" id="JBGMDY010000001">
    <property type="protein sequence ID" value="KAL2348687.1"/>
    <property type="molecule type" value="Genomic_DNA"/>
</dbReference>
<accession>A0ABD1NKL7</accession>
<keyword evidence="4" id="KW-1185">Reference proteome</keyword>
<feature type="region of interest" description="Disordered" evidence="1">
    <location>
        <begin position="292"/>
        <end position="314"/>
    </location>
</feature>
<gene>
    <name evidence="3" type="ORF">Fmac_002687</name>
</gene>
<dbReference type="PANTHER" id="PTHR47591:SF13">
    <property type="entry name" value="OS02G0293900 PROTEIN"/>
    <property type="match status" value="1"/>
</dbReference>
<comment type="caution">
    <text evidence="3">The sequence shown here is derived from an EMBL/GenBank/DDBJ whole genome shotgun (WGS) entry which is preliminary data.</text>
</comment>
<feature type="compositionally biased region" description="Basic and acidic residues" evidence="1">
    <location>
        <begin position="296"/>
        <end position="305"/>
    </location>
</feature>
<feature type="region of interest" description="Disordered" evidence="1">
    <location>
        <begin position="231"/>
        <end position="274"/>
    </location>
</feature>
<dbReference type="InterPro" id="IPR013087">
    <property type="entry name" value="Znf_C2H2_type"/>
</dbReference>
<dbReference type="PANTHER" id="PTHR47591">
    <property type="entry name" value="ZINC FINGER PROTEIN ZAT2-RELATED"/>
    <property type="match status" value="1"/>
</dbReference>
<feature type="compositionally biased region" description="Basic and acidic residues" evidence="1">
    <location>
        <begin position="89"/>
        <end position="103"/>
    </location>
</feature>
<dbReference type="Proteomes" id="UP001603857">
    <property type="component" value="Unassembled WGS sequence"/>
</dbReference>
<feature type="compositionally biased region" description="Polar residues" evidence="1">
    <location>
        <begin position="245"/>
        <end position="258"/>
    </location>
</feature>
<feature type="domain" description="C2H2-type" evidence="2">
    <location>
        <begin position="195"/>
        <end position="215"/>
    </location>
</feature>
<protein>
    <recommendedName>
        <fullName evidence="2">C2H2-type domain-containing protein</fullName>
    </recommendedName>
</protein>
<evidence type="ECO:0000313" key="4">
    <source>
        <dbReference type="Proteomes" id="UP001603857"/>
    </source>
</evidence>
<feature type="region of interest" description="Disordered" evidence="1">
    <location>
        <begin position="1"/>
        <end position="108"/>
    </location>
</feature>
<evidence type="ECO:0000259" key="2">
    <source>
        <dbReference type="PROSITE" id="PS00028"/>
    </source>
</evidence>
<proteinExistence type="predicted"/>
<feature type="compositionally biased region" description="Low complexity" evidence="1">
    <location>
        <begin position="1"/>
        <end position="15"/>
    </location>
</feature>
<organism evidence="3 4">
    <name type="scientific">Flemingia macrophylla</name>
    <dbReference type="NCBI Taxonomy" id="520843"/>
    <lineage>
        <taxon>Eukaryota</taxon>
        <taxon>Viridiplantae</taxon>
        <taxon>Streptophyta</taxon>
        <taxon>Embryophyta</taxon>
        <taxon>Tracheophyta</taxon>
        <taxon>Spermatophyta</taxon>
        <taxon>Magnoliopsida</taxon>
        <taxon>eudicotyledons</taxon>
        <taxon>Gunneridae</taxon>
        <taxon>Pentapetalae</taxon>
        <taxon>rosids</taxon>
        <taxon>fabids</taxon>
        <taxon>Fabales</taxon>
        <taxon>Fabaceae</taxon>
        <taxon>Papilionoideae</taxon>
        <taxon>50 kb inversion clade</taxon>
        <taxon>NPAAA clade</taxon>
        <taxon>indigoferoid/millettioid clade</taxon>
        <taxon>Phaseoleae</taxon>
        <taxon>Flemingia</taxon>
    </lineage>
</organism>
<reference evidence="3 4" key="1">
    <citation type="submission" date="2024-08" db="EMBL/GenBank/DDBJ databases">
        <title>Insights into the chromosomal genome structure of Flemingia macrophylla.</title>
        <authorList>
            <person name="Ding Y."/>
            <person name="Zhao Y."/>
            <person name="Bi W."/>
            <person name="Wu M."/>
            <person name="Zhao G."/>
            <person name="Gong Y."/>
            <person name="Li W."/>
            <person name="Zhang P."/>
        </authorList>
    </citation>
    <scope>NUCLEOTIDE SEQUENCE [LARGE SCALE GENOMIC DNA]</scope>
    <source>
        <strain evidence="3">DYQJB</strain>
        <tissue evidence="3">Leaf</tissue>
    </source>
</reference>
<name>A0ABD1NKL7_9FABA</name>
<evidence type="ECO:0000256" key="1">
    <source>
        <dbReference type="SAM" id="MobiDB-lite"/>
    </source>
</evidence>